<feature type="transmembrane region" description="Helical" evidence="6">
    <location>
        <begin position="48"/>
        <end position="65"/>
    </location>
</feature>
<evidence type="ECO:0000256" key="5">
    <source>
        <dbReference type="ARBA" id="ARBA00023136"/>
    </source>
</evidence>
<dbReference type="Pfam" id="PF07690">
    <property type="entry name" value="MFS_1"/>
    <property type="match status" value="1"/>
</dbReference>
<dbReference type="InterPro" id="IPR050189">
    <property type="entry name" value="MFS_Efflux_Transporters"/>
</dbReference>
<name>A0ABS6VXT6_9FLAO</name>
<dbReference type="EMBL" id="JAHWDF010000001">
    <property type="protein sequence ID" value="MBW2960399.1"/>
    <property type="molecule type" value="Genomic_DNA"/>
</dbReference>
<comment type="caution">
    <text evidence="8">The sequence shown here is derived from an EMBL/GenBank/DDBJ whole genome shotgun (WGS) entry which is preliminary data.</text>
</comment>
<keyword evidence="9" id="KW-1185">Reference proteome</keyword>
<organism evidence="8 9">
    <name type="scientific">Mesonia aestuariivivens</name>
    <dbReference type="NCBI Taxonomy" id="2796128"/>
    <lineage>
        <taxon>Bacteria</taxon>
        <taxon>Pseudomonadati</taxon>
        <taxon>Bacteroidota</taxon>
        <taxon>Flavobacteriia</taxon>
        <taxon>Flavobacteriales</taxon>
        <taxon>Flavobacteriaceae</taxon>
        <taxon>Mesonia</taxon>
    </lineage>
</organism>
<feature type="transmembrane region" description="Helical" evidence="6">
    <location>
        <begin position="236"/>
        <end position="257"/>
    </location>
</feature>
<sequence length="392" mass="41492">MNLQKSLIALAIGGFGIGMTEFVMMGLLPEIASDLSVSIPEAGYLISSYALGVVIGAPLLILMAGNFPPKKLLIGLMVLFTIFNGLSVIVPSYNLFLVTRLLSGLPHGAFFGVGAVVAGKLAKKGKEASAVAMMFSGLAFANIVGIPLGTYVGQSLSWRYSFLIVAIIGLLAIVALVFWMPNLEKNKNDNPKQGLKVFKHVEPWLVLLITAIGTGGFFAWFSYIKPLLTEVGDFETSTVTFILMGVGLGMTLGNFIGGKLADKISPVKAGMVLLFTMVACLLTIIWVAENQLLLLIMSFVTGAVAFSVIAPIQMLMIKSAKGAEMLASASMQAGFNIGNALGAFLGGIPIEKGLGYTSPQAVGAVLAFLGALICISVMWNRRRVDKKLAVNF</sequence>
<feature type="transmembrane region" description="Helical" evidence="6">
    <location>
        <begin position="201"/>
        <end position="224"/>
    </location>
</feature>
<dbReference type="Proteomes" id="UP000719267">
    <property type="component" value="Unassembled WGS sequence"/>
</dbReference>
<feature type="transmembrane region" description="Helical" evidence="6">
    <location>
        <begin position="72"/>
        <end position="90"/>
    </location>
</feature>
<feature type="transmembrane region" description="Helical" evidence="6">
    <location>
        <begin position="294"/>
        <end position="317"/>
    </location>
</feature>
<feature type="transmembrane region" description="Helical" evidence="6">
    <location>
        <begin position="158"/>
        <end position="180"/>
    </location>
</feature>
<dbReference type="PROSITE" id="PS50850">
    <property type="entry name" value="MFS"/>
    <property type="match status" value="1"/>
</dbReference>
<keyword evidence="5 6" id="KW-0472">Membrane</keyword>
<evidence type="ECO:0000259" key="7">
    <source>
        <dbReference type="PROSITE" id="PS50850"/>
    </source>
</evidence>
<evidence type="ECO:0000256" key="4">
    <source>
        <dbReference type="ARBA" id="ARBA00022989"/>
    </source>
</evidence>
<evidence type="ECO:0000256" key="3">
    <source>
        <dbReference type="ARBA" id="ARBA00022692"/>
    </source>
</evidence>
<reference evidence="8 9" key="1">
    <citation type="submission" date="2021-07" db="EMBL/GenBank/DDBJ databases">
        <title>Mesonia aestuariivivens sp. nov., isolated from a tidal flat.</title>
        <authorList>
            <person name="Kim Y.-O."/>
            <person name="Yoon J.-H."/>
        </authorList>
    </citation>
    <scope>NUCLEOTIDE SEQUENCE [LARGE SCALE GENOMIC DNA]</scope>
    <source>
        <strain evidence="8 9">JHPTF-M18</strain>
    </source>
</reference>
<protein>
    <submittedName>
        <fullName evidence="8">MFS transporter</fullName>
    </submittedName>
</protein>
<feature type="transmembrane region" description="Helical" evidence="6">
    <location>
        <begin position="96"/>
        <end position="118"/>
    </location>
</feature>
<evidence type="ECO:0000313" key="8">
    <source>
        <dbReference type="EMBL" id="MBW2960399.1"/>
    </source>
</evidence>
<dbReference type="PANTHER" id="PTHR43124:SF6">
    <property type="entry name" value="TRANSPORTER ARAJ-RELATED"/>
    <property type="match status" value="1"/>
</dbReference>
<keyword evidence="3 6" id="KW-0812">Transmembrane</keyword>
<evidence type="ECO:0000313" key="9">
    <source>
        <dbReference type="Proteomes" id="UP000719267"/>
    </source>
</evidence>
<dbReference type="InterPro" id="IPR011701">
    <property type="entry name" value="MFS"/>
</dbReference>
<evidence type="ECO:0000256" key="2">
    <source>
        <dbReference type="ARBA" id="ARBA00022475"/>
    </source>
</evidence>
<dbReference type="PANTHER" id="PTHR43124">
    <property type="entry name" value="PURINE EFFLUX PUMP PBUE"/>
    <property type="match status" value="1"/>
</dbReference>
<evidence type="ECO:0000256" key="6">
    <source>
        <dbReference type="SAM" id="Phobius"/>
    </source>
</evidence>
<feature type="domain" description="Major facilitator superfamily (MFS) profile" evidence="7">
    <location>
        <begin position="6"/>
        <end position="382"/>
    </location>
</feature>
<dbReference type="InterPro" id="IPR020846">
    <property type="entry name" value="MFS_dom"/>
</dbReference>
<keyword evidence="4 6" id="KW-1133">Transmembrane helix</keyword>
<proteinExistence type="predicted"/>
<keyword evidence="2" id="KW-1003">Cell membrane</keyword>
<evidence type="ECO:0000256" key="1">
    <source>
        <dbReference type="ARBA" id="ARBA00004651"/>
    </source>
</evidence>
<feature type="transmembrane region" description="Helical" evidence="6">
    <location>
        <begin position="329"/>
        <end position="348"/>
    </location>
</feature>
<feature type="transmembrane region" description="Helical" evidence="6">
    <location>
        <begin position="130"/>
        <end position="152"/>
    </location>
</feature>
<gene>
    <name evidence="8" type="ORF">KW502_01120</name>
</gene>
<comment type="subcellular location">
    <subcellularLocation>
        <location evidence="1">Cell membrane</location>
        <topology evidence="1">Multi-pass membrane protein</topology>
    </subcellularLocation>
</comment>
<dbReference type="CDD" id="cd17324">
    <property type="entry name" value="MFS_NepI_like"/>
    <property type="match status" value="1"/>
</dbReference>
<feature type="transmembrane region" description="Helical" evidence="6">
    <location>
        <begin position="7"/>
        <end position="28"/>
    </location>
</feature>
<accession>A0ABS6VXT6</accession>
<feature type="transmembrane region" description="Helical" evidence="6">
    <location>
        <begin position="269"/>
        <end position="288"/>
    </location>
</feature>
<dbReference type="RefSeq" id="WP_219038681.1">
    <property type="nucleotide sequence ID" value="NZ_JAHWDF010000001.1"/>
</dbReference>
<feature type="transmembrane region" description="Helical" evidence="6">
    <location>
        <begin position="360"/>
        <end position="379"/>
    </location>
</feature>